<evidence type="ECO:0000313" key="3">
    <source>
        <dbReference type="Proteomes" id="UP000054608"/>
    </source>
</evidence>
<organism evidence="2 3">
    <name type="scientific">Legionella rubrilucens</name>
    <dbReference type="NCBI Taxonomy" id="458"/>
    <lineage>
        <taxon>Bacteria</taxon>
        <taxon>Pseudomonadati</taxon>
        <taxon>Pseudomonadota</taxon>
        <taxon>Gammaproteobacteria</taxon>
        <taxon>Legionellales</taxon>
        <taxon>Legionellaceae</taxon>
        <taxon>Legionella</taxon>
    </lineage>
</organism>
<dbReference type="Proteomes" id="UP000054608">
    <property type="component" value="Unassembled WGS sequence"/>
</dbReference>
<dbReference type="RefSeq" id="WP_058531725.1">
    <property type="nucleotide sequence ID" value="NZ_CAAAIN010000005.1"/>
</dbReference>
<protein>
    <submittedName>
        <fullName evidence="2">Effector protein A, substrate of the Dot/Icm secretion system</fullName>
    </submittedName>
</protein>
<keyword evidence="1" id="KW-0175">Coiled coil</keyword>
<sequence>MKEELRALAAQLRTSSQPTNFLSFYTLLTHYDHLFNQESSPPEEVKALWLFLHDFRELLKRWKGNADRQAAIALIHEEQKRIQSEIKLIKDSLKTHDLETRKTKSQLEEPYQQLYEIYAKIQYQKDPILALSVYPGLREREVLIGGLEETLTRELNSIKFDDLKLILNRNWLRINDIQRQLRELNITLISDNDVRLLRSELENIQGQIIGHERYLHEFTRYSQRLKESISHQELSSTIKQLSDELEAAQQSLRMLDKEIEQFTLPAEVKRDLNYLFDEATDKENLLYIKGWQQVISTSSLNPLAWVNWLNNKNYAQNVQSMEQHYFYLSLLLKRYKLQSVIDSLSKKRNDARVMLPEAPKEGQTASAPDSLNREIIQLMQSYDTSCSGEKSSSLELKQELDRLSLAASNSIGQLGNGLKLIQELCELLSENTRLRTHNNILHGNELQLTTTQIKDLTAKAPARKVRIEELIGQISQCKDYLARMKQVTLSDTHTMDLNLRIIELKRRQKELREELGHLPPPHELSLNQNQLEMELQRNLKQLKILLPESNISKVEGSIENHPPPLKQEIEYHKKLDMMHQNILPLLQELEQGLMHWYQNLFIALRSQATDKKRYYQAAQLLRDIHFELEYPHPINPYAVLLAYQTLAPHPDNDCAPLLKLKPPVPVMDTKPDEVKSPALKTRLDNLYAHQAGMQNKHPREARLLEQATINLHQLAHIAEENDHHEDLQDIKECLADPRYESLQTHRGFLKVVEMIAQFITHLIRFVSPKANDHRHRFFFIPTCSSQLLQATSHELTSCPA</sequence>
<name>A0A0W0XQK7_9GAMM</name>
<dbReference type="STRING" id="458.Lrub_1632"/>
<evidence type="ECO:0000313" key="2">
    <source>
        <dbReference type="EMBL" id="KTD46710.1"/>
    </source>
</evidence>
<gene>
    <name evidence="2" type="primary">lepA</name>
    <name evidence="2" type="ORF">Lrub_1632</name>
</gene>
<dbReference type="OrthoDB" id="5648418at2"/>
<feature type="coiled-coil region" evidence="1">
    <location>
        <begin position="231"/>
        <end position="258"/>
    </location>
</feature>
<dbReference type="PATRIC" id="fig|458.5.peg.1706"/>
<evidence type="ECO:0000256" key="1">
    <source>
        <dbReference type="SAM" id="Coils"/>
    </source>
</evidence>
<keyword evidence="3" id="KW-1185">Reference proteome</keyword>
<comment type="caution">
    <text evidence="2">The sequence shown here is derived from an EMBL/GenBank/DDBJ whole genome shotgun (WGS) entry which is preliminary data.</text>
</comment>
<dbReference type="EMBL" id="LNYT01000020">
    <property type="protein sequence ID" value="KTD46710.1"/>
    <property type="molecule type" value="Genomic_DNA"/>
</dbReference>
<proteinExistence type="predicted"/>
<reference evidence="2 3" key="1">
    <citation type="submission" date="2015-11" db="EMBL/GenBank/DDBJ databases">
        <title>Genomic analysis of 38 Legionella species identifies large and diverse effector repertoires.</title>
        <authorList>
            <person name="Burstein D."/>
            <person name="Amaro F."/>
            <person name="Zusman T."/>
            <person name="Lifshitz Z."/>
            <person name="Cohen O."/>
            <person name="Gilbert J.A."/>
            <person name="Pupko T."/>
            <person name="Shuman H.A."/>
            <person name="Segal G."/>
        </authorList>
    </citation>
    <scope>NUCLEOTIDE SEQUENCE [LARGE SCALE GENOMIC DNA]</scope>
    <source>
        <strain evidence="2 3">WA-270A-C2</strain>
    </source>
</reference>
<accession>A0A0W0XQK7</accession>
<dbReference type="AlphaFoldDB" id="A0A0W0XQK7"/>